<keyword evidence="2" id="KW-1185">Reference proteome</keyword>
<accession>A0ABR2QGZ6</accession>
<protein>
    <submittedName>
        <fullName evidence="1">Uncharacterized protein</fullName>
    </submittedName>
</protein>
<evidence type="ECO:0000313" key="1">
    <source>
        <dbReference type="EMBL" id="KAK8999966.1"/>
    </source>
</evidence>
<gene>
    <name evidence="1" type="ORF">V6N11_082104</name>
</gene>
<name>A0ABR2QGZ6_9ROSI</name>
<dbReference type="Proteomes" id="UP001396334">
    <property type="component" value="Unassembled WGS sequence"/>
</dbReference>
<comment type="caution">
    <text evidence="1">The sequence shown here is derived from an EMBL/GenBank/DDBJ whole genome shotgun (WGS) entry which is preliminary data.</text>
</comment>
<evidence type="ECO:0000313" key="2">
    <source>
        <dbReference type="Proteomes" id="UP001396334"/>
    </source>
</evidence>
<proteinExistence type="predicted"/>
<sequence>MTILVSSYGVDCFGSRLCESRVRPLLGHRCGRLATPSPGGRNQSRHCRQAWNETQSEGRKGRCGLSTHLVSFLQDLFRRLASSDRYKAIFTRVLVFGFYRKHRYEGFVGFRLCLISLFGYSNWYRLKADSGSTKKLRIEVRSHHGRINHRPLFRRVMLEHSMERTISLSMSRGSFWNYKRKRGVGFRIYGRLKLRFWSQFVLQKQAMVGRSRDRGRKRRKKMSTCLRKENIGFTWLKAELEIYKKVIGWMGSTGLTRNVDLHGPVHEGILTWVNYRFPRSCAQHPDSPIISGAYSTGSEWSHFSLQEVVNDRVWLGGAHKVLGSEYIYGKFKLIYFYLHGITFGKSDYKTDFVTRREKFPCGMGPSGLRLETVDIYLKRFEGRRSFWHLYEFPVGLWSLLDTSARSRWGKAFTEYRGFLSTAFMAEEVAGLMENLKFSEEEMVDVSADGEGMFEPLEGSEKWVGPFQFGEWLKVDLAKGQGTLRKKQGIVYANRDQGLLNLEGSGEHLIGLVAVM</sequence>
<reference evidence="1 2" key="1">
    <citation type="journal article" date="2024" name="G3 (Bethesda)">
        <title>Genome assembly of Hibiscus sabdariffa L. provides insights into metabolisms of medicinal natural products.</title>
        <authorList>
            <person name="Kim T."/>
        </authorList>
    </citation>
    <scope>NUCLEOTIDE SEQUENCE [LARGE SCALE GENOMIC DNA]</scope>
    <source>
        <strain evidence="1">TK-2024</strain>
        <tissue evidence="1">Old leaves</tissue>
    </source>
</reference>
<organism evidence="1 2">
    <name type="scientific">Hibiscus sabdariffa</name>
    <name type="common">roselle</name>
    <dbReference type="NCBI Taxonomy" id="183260"/>
    <lineage>
        <taxon>Eukaryota</taxon>
        <taxon>Viridiplantae</taxon>
        <taxon>Streptophyta</taxon>
        <taxon>Embryophyta</taxon>
        <taxon>Tracheophyta</taxon>
        <taxon>Spermatophyta</taxon>
        <taxon>Magnoliopsida</taxon>
        <taxon>eudicotyledons</taxon>
        <taxon>Gunneridae</taxon>
        <taxon>Pentapetalae</taxon>
        <taxon>rosids</taxon>
        <taxon>malvids</taxon>
        <taxon>Malvales</taxon>
        <taxon>Malvaceae</taxon>
        <taxon>Malvoideae</taxon>
        <taxon>Hibiscus</taxon>
    </lineage>
</organism>
<dbReference type="EMBL" id="JBBPBN010000038">
    <property type="protein sequence ID" value="KAK8999966.1"/>
    <property type="molecule type" value="Genomic_DNA"/>
</dbReference>